<keyword evidence="2" id="KW-1185">Reference proteome</keyword>
<sequence>MSFPSYNSPFLTPKCAIDWDSKDLVALNVSAERLTVEQFFGCHVEELPLPTFEYAHFQETWDAGVAPFYNENLAKNLSVRNFHELIGRVGRSFKEVQAKYGIPEAWSECDNLQGELNFSMNNVDSIAKVDLSIEDVNQKLLCLFSENEPVRLKTDWPVAHIRPIPQIVAKAFAKALAVATRNLDGQSGEDRFCDVVIPAFSFNGSWPCFYIIPITAAFRMAVSRGEEPPHPTKVFYCEAPIKNEFYGMALTEQHRTILRMLEAFKRFIPTNLAQTCRFSGMQGDFIPKAINPALKTNVWVWVLRFLWECEESCRRSGINKQEYLHDMLPDTPKTA</sequence>
<evidence type="ECO:0000313" key="2">
    <source>
        <dbReference type="Proteomes" id="UP001050691"/>
    </source>
</evidence>
<dbReference type="EMBL" id="BPWL01000010">
    <property type="protein sequence ID" value="GJJ15046.1"/>
    <property type="molecule type" value="Genomic_DNA"/>
</dbReference>
<evidence type="ECO:0000313" key="1">
    <source>
        <dbReference type="EMBL" id="GJJ15046.1"/>
    </source>
</evidence>
<name>A0AAV5AK59_9AGAM</name>
<dbReference type="Proteomes" id="UP001050691">
    <property type="component" value="Unassembled WGS sequence"/>
</dbReference>
<reference evidence="1" key="1">
    <citation type="submission" date="2021-10" db="EMBL/GenBank/DDBJ databases">
        <title>De novo Genome Assembly of Clathrus columnatus (Basidiomycota, Fungi) Using Illumina and Nanopore Sequence Data.</title>
        <authorList>
            <person name="Ogiso-Tanaka E."/>
            <person name="Itagaki H."/>
            <person name="Hosoya T."/>
            <person name="Hosaka K."/>
        </authorList>
    </citation>
    <scope>NUCLEOTIDE SEQUENCE</scope>
    <source>
        <strain evidence="1">MO-923</strain>
    </source>
</reference>
<gene>
    <name evidence="1" type="ORF">Clacol_009321</name>
</gene>
<organism evidence="1 2">
    <name type="scientific">Clathrus columnatus</name>
    <dbReference type="NCBI Taxonomy" id="1419009"/>
    <lineage>
        <taxon>Eukaryota</taxon>
        <taxon>Fungi</taxon>
        <taxon>Dikarya</taxon>
        <taxon>Basidiomycota</taxon>
        <taxon>Agaricomycotina</taxon>
        <taxon>Agaricomycetes</taxon>
        <taxon>Phallomycetidae</taxon>
        <taxon>Phallales</taxon>
        <taxon>Clathraceae</taxon>
        <taxon>Clathrus</taxon>
    </lineage>
</organism>
<comment type="caution">
    <text evidence="1">The sequence shown here is derived from an EMBL/GenBank/DDBJ whole genome shotgun (WGS) entry which is preliminary data.</text>
</comment>
<protein>
    <submittedName>
        <fullName evidence="1">Uncharacterized protein</fullName>
    </submittedName>
</protein>
<dbReference type="AlphaFoldDB" id="A0AAV5AK59"/>
<accession>A0AAV5AK59</accession>
<proteinExistence type="predicted"/>